<keyword evidence="1 3" id="KW-0732">Signal</keyword>
<proteinExistence type="predicted"/>
<dbReference type="InterPro" id="IPR010611">
    <property type="entry name" value="3D_dom"/>
</dbReference>
<dbReference type="Proteomes" id="UP001589619">
    <property type="component" value="Unassembled WGS sequence"/>
</dbReference>
<dbReference type="Pfam" id="PF06725">
    <property type="entry name" value="3D"/>
    <property type="match status" value="1"/>
</dbReference>
<evidence type="ECO:0000256" key="1">
    <source>
        <dbReference type="ARBA" id="ARBA00022729"/>
    </source>
</evidence>
<accession>A0ABV5VRM9</accession>
<dbReference type="SUPFAM" id="SSF50685">
    <property type="entry name" value="Barwin-like endoglucanases"/>
    <property type="match status" value="1"/>
</dbReference>
<feature type="region of interest" description="Disordered" evidence="2">
    <location>
        <begin position="55"/>
        <end position="85"/>
    </location>
</feature>
<sequence length="264" mass="27943">MQSWIKVCICLCMAVLLGAATGEPKALAYNSQDEEWAMADNWMYVDGSWTYAGPDEPGAAGRSGSSAIQPEASPEGRPSQGGADADAAAADIHLLQYQVQSGDTLTKISRAFGLTVQDLLAANALESPNRLRVGQRLDIPQLDASWSAEGGEGERRVVQRVLSSTLTAYTAGKESTGKTPSHPAYGITRSGSKAEEGRTVAVDPSIIPLGSTVLIEGIGLRTAEDTGSAIKGARIDIYMNDLNEAVEFGVKKNVKVFVLKERSV</sequence>
<feature type="chain" id="PRO_5046287010" evidence="3">
    <location>
        <begin position="29"/>
        <end position="264"/>
    </location>
</feature>
<feature type="domain" description="LysM" evidence="4">
    <location>
        <begin position="95"/>
        <end position="139"/>
    </location>
</feature>
<dbReference type="InterPro" id="IPR059180">
    <property type="entry name" value="3D_YorM"/>
</dbReference>
<dbReference type="SMART" id="SM00257">
    <property type="entry name" value="LysM"/>
    <property type="match status" value="1"/>
</dbReference>
<dbReference type="InterPro" id="IPR036908">
    <property type="entry name" value="RlpA-like_sf"/>
</dbReference>
<dbReference type="InterPro" id="IPR036779">
    <property type="entry name" value="LysM_dom_sf"/>
</dbReference>
<dbReference type="RefSeq" id="WP_344905413.1">
    <property type="nucleotide sequence ID" value="NZ_BAAAYO010000002.1"/>
</dbReference>
<dbReference type="PANTHER" id="PTHR39160">
    <property type="entry name" value="CELL WALL-BINDING PROTEIN YOCH"/>
    <property type="match status" value="1"/>
</dbReference>
<evidence type="ECO:0000313" key="6">
    <source>
        <dbReference type="Proteomes" id="UP001589619"/>
    </source>
</evidence>
<dbReference type="SUPFAM" id="SSF54106">
    <property type="entry name" value="LysM domain"/>
    <property type="match status" value="1"/>
</dbReference>
<protein>
    <submittedName>
        <fullName evidence="5">3D domain-containing protein</fullName>
    </submittedName>
</protein>
<evidence type="ECO:0000259" key="4">
    <source>
        <dbReference type="PROSITE" id="PS51782"/>
    </source>
</evidence>
<dbReference type="PROSITE" id="PS51782">
    <property type="entry name" value="LYSM"/>
    <property type="match status" value="1"/>
</dbReference>
<feature type="region of interest" description="Disordered" evidence="2">
    <location>
        <begin position="172"/>
        <end position="192"/>
    </location>
</feature>
<name>A0ABV5VRM9_9BACL</name>
<dbReference type="Gene3D" id="2.40.40.10">
    <property type="entry name" value="RlpA-like domain"/>
    <property type="match status" value="1"/>
</dbReference>
<dbReference type="Gene3D" id="3.10.350.10">
    <property type="entry name" value="LysM domain"/>
    <property type="match status" value="1"/>
</dbReference>
<evidence type="ECO:0000256" key="3">
    <source>
        <dbReference type="SAM" id="SignalP"/>
    </source>
</evidence>
<dbReference type="EMBL" id="JBHMAG010000004">
    <property type="protein sequence ID" value="MFB9750928.1"/>
    <property type="molecule type" value="Genomic_DNA"/>
</dbReference>
<evidence type="ECO:0000313" key="5">
    <source>
        <dbReference type="EMBL" id="MFB9750928.1"/>
    </source>
</evidence>
<evidence type="ECO:0000256" key="2">
    <source>
        <dbReference type="SAM" id="MobiDB-lite"/>
    </source>
</evidence>
<comment type="caution">
    <text evidence="5">The sequence shown here is derived from an EMBL/GenBank/DDBJ whole genome shotgun (WGS) entry which is preliminary data.</text>
</comment>
<dbReference type="Pfam" id="PF01476">
    <property type="entry name" value="LysM"/>
    <property type="match status" value="1"/>
</dbReference>
<keyword evidence="6" id="KW-1185">Reference proteome</keyword>
<dbReference type="CDD" id="cd00118">
    <property type="entry name" value="LysM"/>
    <property type="match status" value="1"/>
</dbReference>
<feature type="signal peptide" evidence="3">
    <location>
        <begin position="1"/>
        <end position="28"/>
    </location>
</feature>
<dbReference type="InterPro" id="IPR051933">
    <property type="entry name" value="Resuscitation_pf_RpfB"/>
</dbReference>
<dbReference type="PANTHER" id="PTHR39160:SF4">
    <property type="entry name" value="RESUSCITATION-PROMOTING FACTOR RPFB"/>
    <property type="match status" value="1"/>
</dbReference>
<dbReference type="CDD" id="cd14667">
    <property type="entry name" value="3D_containing_proteins"/>
    <property type="match status" value="1"/>
</dbReference>
<organism evidence="5 6">
    <name type="scientific">Paenibacillus hodogayensis</name>
    <dbReference type="NCBI Taxonomy" id="279208"/>
    <lineage>
        <taxon>Bacteria</taxon>
        <taxon>Bacillati</taxon>
        <taxon>Bacillota</taxon>
        <taxon>Bacilli</taxon>
        <taxon>Bacillales</taxon>
        <taxon>Paenibacillaceae</taxon>
        <taxon>Paenibacillus</taxon>
    </lineage>
</organism>
<reference evidence="5 6" key="1">
    <citation type="submission" date="2024-09" db="EMBL/GenBank/DDBJ databases">
        <authorList>
            <person name="Sun Q."/>
            <person name="Mori K."/>
        </authorList>
    </citation>
    <scope>NUCLEOTIDE SEQUENCE [LARGE SCALE GENOMIC DNA]</scope>
    <source>
        <strain evidence="5 6">JCM 12520</strain>
    </source>
</reference>
<gene>
    <name evidence="5" type="ORF">ACFFNY_05000</name>
</gene>
<dbReference type="InterPro" id="IPR018392">
    <property type="entry name" value="LysM"/>
</dbReference>